<dbReference type="Proteomes" id="UP001141552">
    <property type="component" value="Unassembled WGS sequence"/>
</dbReference>
<reference evidence="2" key="2">
    <citation type="journal article" date="2023" name="Plants (Basel)">
        <title>Annotation of the Turnera subulata (Passifloraceae) Draft Genome Reveals the S-Locus Evolved after the Divergence of Turneroideae from Passifloroideae in a Stepwise Manner.</title>
        <authorList>
            <person name="Henning P.M."/>
            <person name="Roalson E.H."/>
            <person name="Mir W."/>
            <person name="McCubbin A.G."/>
            <person name="Shore J.S."/>
        </authorList>
    </citation>
    <scope>NUCLEOTIDE SEQUENCE</scope>
    <source>
        <strain evidence="2">F60SS</strain>
    </source>
</reference>
<evidence type="ECO:0000313" key="3">
    <source>
        <dbReference type="Proteomes" id="UP001141552"/>
    </source>
</evidence>
<feature type="compositionally biased region" description="Basic residues" evidence="1">
    <location>
        <begin position="838"/>
        <end position="849"/>
    </location>
</feature>
<feature type="compositionally biased region" description="Low complexity" evidence="1">
    <location>
        <begin position="15"/>
        <end position="27"/>
    </location>
</feature>
<accession>A0A9Q0F0T9</accession>
<feature type="region of interest" description="Disordered" evidence="1">
    <location>
        <begin position="295"/>
        <end position="362"/>
    </location>
</feature>
<dbReference type="PANTHER" id="PTHR34775:SF4">
    <property type="entry name" value="TRANSMEMBRANE PROTEIN"/>
    <property type="match status" value="1"/>
</dbReference>
<dbReference type="AlphaFoldDB" id="A0A9Q0F0T9"/>
<evidence type="ECO:0000313" key="2">
    <source>
        <dbReference type="EMBL" id="KAJ4823016.1"/>
    </source>
</evidence>
<dbReference type="OrthoDB" id="676522at2759"/>
<sequence>MAATTPSSSGKNHQASSRPANPNSRNSEISNPMRRSFSGSPFAKPSIISGQRIGFNPNTPVNSPSDYPRRHSFSRENMVVSLREHEDKENGKEASWKQAKVRSPASSKGTKNFMSPTISAASKVNASPRKRILSERNEPARTSISFSDGKSPLMEDLDSKPQKVLNQKKEVSFDSTVTYFGEEGHGDIDSGVPSSTEDDCVNFESKPADLTIDGDSVNLDPSFKISPRDPGTWTSPALAPLDADPSVPPYDPKTNYLSPRPQFLHYRPNPRVELYLNKEKDGQKLEECFASEVLSDSEFTEEESDGSVKESEDISSNGLPKEEEEKEKLEEVGVEQQEELELPVSEPEPEPEPISDSDEVTEVKVVGEDKRVSKPGFFTRRKVNALLLVLAAASLWLLVANSPIMEPSVLNNLSFSELYLPPEISEFSRQHFGVAFQKLQLWLHQSFSYSWNLIIGFSERHKLGPLQFANLSTLLENGLVDGYLVFDHSFEGVRPEYEKNVLEPIRDQEAYINPLVGESEPTEAYESTEEVLDGDSIDQGLVEQENNEAFDQNLEFSDEQGVTESEEVFVDPQAKVREPGSFEEEVVMQGSAPASTVQQQNNADIEEQWVQTELAAETQLEVITSKELQGFDDLSSPSLEESVAEETNLSTLRSDAAIERPPSSEQLASAVDRLQDIFAVKKRLGISLLVLCSLATLALIHMKSHRPTIPNAAATLNQVPIAKKMYNSPTPVSDKAIHERRSSTNCQTEVDMVSESCCPSEMSSFQNSLSSKKLLDRTTTEAQSQERKPRKNYRRESLASSDYSLSMGSPSYGSFTTYERIAGKLGNGEDEVITPVRRSSRIRKQVTSP</sequence>
<name>A0A9Q0F0T9_9ROSI</name>
<feature type="compositionally biased region" description="Polar residues" evidence="1">
    <location>
        <begin position="798"/>
        <end position="811"/>
    </location>
</feature>
<protein>
    <submittedName>
        <fullName evidence="2">Uncharacterized protein</fullName>
    </submittedName>
</protein>
<feature type="region of interest" description="Disordered" evidence="1">
    <location>
        <begin position="768"/>
        <end position="811"/>
    </location>
</feature>
<evidence type="ECO:0000256" key="1">
    <source>
        <dbReference type="SAM" id="MobiDB-lite"/>
    </source>
</evidence>
<proteinExistence type="predicted"/>
<feature type="compositionally biased region" description="Acidic residues" evidence="1">
    <location>
        <begin position="332"/>
        <end position="360"/>
    </location>
</feature>
<feature type="compositionally biased region" description="Basic and acidic residues" evidence="1">
    <location>
        <begin position="773"/>
        <end position="787"/>
    </location>
</feature>
<feature type="region of interest" description="Disordered" evidence="1">
    <location>
        <begin position="1"/>
        <end position="163"/>
    </location>
</feature>
<feature type="compositionally biased region" description="Basic and acidic residues" evidence="1">
    <location>
        <begin position="320"/>
        <end position="331"/>
    </location>
</feature>
<reference evidence="2" key="1">
    <citation type="submission" date="2022-02" db="EMBL/GenBank/DDBJ databases">
        <authorList>
            <person name="Henning P.M."/>
            <person name="McCubbin A.G."/>
            <person name="Shore J.S."/>
        </authorList>
    </citation>
    <scope>NUCLEOTIDE SEQUENCE</scope>
    <source>
        <strain evidence="2">F60SS</strain>
        <tissue evidence="2">Leaves</tissue>
    </source>
</reference>
<organism evidence="2 3">
    <name type="scientific">Turnera subulata</name>
    <dbReference type="NCBI Taxonomy" id="218843"/>
    <lineage>
        <taxon>Eukaryota</taxon>
        <taxon>Viridiplantae</taxon>
        <taxon>Streptophyta</taxon>
        <taxon>Embryophyta</taxon>
        <taxon>Tracheophyta</taxon>
        <taxon>Spermatophyta</taxon>
        <taxon>Magnoliopsida</taxon>
        <taxon>eudicotyledons</taxon>
        <taxon>Gunneridae</taxon>
        <taxon>Pentapetalae</taxon>
        <taxon>rosids</taxon>
        <taxon>fabids</taxon>
        <taxon>Malpighiales</taxon>
        <taxon>Passifloraceae</taxon>
        <taxon>Turnera</taxon>
    </lineage>
</organism>
<feature type="region of interest" description="Disordered" evidence="1">
    <location>
        <begin position="221"/>
        <end position="265"/>
    </location>
</feature>
<comment type="caution">
    <text evidence="2">The sequence shown here is derived from an EMBL/GenBank/DDBJ whole genome shotgun (WGS) entry which is preliminary data.</text>
</comment>
<feature type="compositionally biased region" description="Polar residues" evidence="1">
    <location>
        <begin position="1"/>
        <end position="14"/>
    </location>
</feature>
<feature type="compositionally biased region" description="Basic and acidic residues" evidence="1">
    <location>
        <begin position="82"/>
        <end position="95"/>
    </location>
</feature>
<feature type="compositionally biased region" description="Polar residues" evidence="1">
    <location>
        <begin position="56"/>
        <end position="65"/>
    </location>
</feature>
<feature type="region of interest" description="Disordered" evidence="1">
    <location>
        <begin position="824"/>
        <end position="849"/>
    </location>
</feature>
<gene>
    <name evidence="2" type="ORF">Tsubulata_009221</name>
</gene>
<dbReference type="PANTHER" id="PTHR34775">
    <property type="entry name" value="TRANSMEMBRANE PROTEIN"/>
    <property type="match status" value="1"/>
</dbReference>
<feature type="compositionally biased region" description="Polar residues" evidence="1">
    <location>
        <begin position="104"/>
        <end position="125"/>
    </location>
</feature>
<keyword evidence="3" id="KW-1185">Reference proteome</keyword>
<dbReference type="EMBL" id="JAKUCV010007535">
    <property type="protein sequence ID" value="KAJ4823016.1"/>
    <property type="molecule type" value="Genomic_DNA"/>
</dbReference>